<dbReference type="EMBL" id="PEOG01000045">
    <property type="protein sequence ID" value="PIM52096.1"/>
    <property type="molecule type" value="Genomic_DNA"/>
</dbReference>
<gene>
    <name evidence="1" type="ORF">CS062_16205</name>
</gene>
<dbReference type="AlphaFoldDB" id="A0A2G9C6P5"/>
<proteinExistence type="predicted"/>
<name>A0A2G9C6P5_9BURK</name>
<organism evidence="1 2">
    <name type="scientific">Roseateles chitinivorans</name>
    <dbReference type="NCBI Taxonomy" id="2917965"/>
    <lineage>
        <taxon>Bacteria</taxon>
        <taxon>Pseudomonadati</taxon>
        <taxon>Pseudomonadota</taxon>
        <taxon>Betaproteobacteria</taxon>
        <taxon>Burkholderiales</taxon>
        <taxon>Sphaerotilaceae</taxon>
        <taxon>Roseateles</taxon>
    </lineage>
</organism>
<comment type="caution">
    <text evidence="1">The sequence shown here is derived from an EMBL/GenBank/DDBJ whole genome shotgun (WGS) entry which is preliminary data.</text>
</comment>
<sequence length="224" mass="24110">MAVAAKQVIRRVVDILVDVGSVAWQVDELVRWLNDGQREIVIQRPDATAAVIALPLVAGFRQALPATAVKLLDIPCNTDGGPVRQTERRELDEIEPGWRQLAGVTVIQHFMHDPRAPRLFEVYPPAAAAGASVDALVSIYPTDIVVPNPGQTWNDVAGNIAVADIYQSALVDYVLYRSYSKANEYAGNGARAQAHYGAFANTLGIEVSASLTVTPKTNRPGEAG</sequence>
<dbReference type="OrthoDB" id="9132369at2"/>
<dbReference type="Pfam" id="PF24175">
    <property type="entry name" value="SU10_adaptor"/>
    <property type="match status" value="1"/>
</dbReference>
<dbReference type="RefSeq" id="WP_099862649.1">
    <property type="nucleotide sequence ID" value="NZ_PEOG01000045.1"/>
</dbReference>
<dbReference type="InterPro" id="IPR056209">
    <property type="entry name" value="SU10_adaptor"/>
</dbReference>
<protein>
    <submittedName>
        <fullName evidence="1">Uncharacterized protein</fullName>
    </submittedName>
</protein>
<evidence type="ECO:0000313" key="1">
    <source>
        <dbReference type="EMBL" id="PIM52096.1"/>
    </source>
</evidence>
<evidence type="ECO:0000313" key="2">
    <source>
        <dbReference type="Proteomes" id="UP000231501"/>
    </source>
</evidence>
<dbReference type="Proteomes" id="UP000231501">
    <property type="component" value="Unassembled WGS sequence"/>
</dbReference>
<reference evidence="1 2" key="1">
    <citation type="submission" date="2017-11" db="EMBL/GenBank/DDBJ databases">
        <title>Draft genome sequence of Mitsuaria sp. HWN-4.</title>
        <authorList>
            <person name="Gundlapally S.R."/>
        </authorList>
    </citation>
    <scope>NUCLEOTIDE SEQUENCE [LARGE SCALE GENOMIC DNA]</scope>
    <source>
        <strain evidence="1 2">HWN-4</strain>
    </source>
</reference>
<keyword evidence="2" id="KW-1185">Reference proteome</keyword>
<accession>A0A2G9C6P5</accession>